<dbReference type="AlphaFoldDB" id="A0A1B0D6N4"/>
<dbReference type="Pfam" id="PF07841">
    <property type="entry name" value="DM4_12"/>
    <property type="match status" value="1"/>
</dbReference>
<dbReference type="InterPro" id="IPR006631">
    <property type="entry name" value="DM4_12"/>
</dbReference>
<dbReference type="PANTHER" id="PTHR21398">
    <property type="entry name" value="AGAP007094-PA"/>
    <property type="match status" value="1"/>
</dbReference>
<dbReference type="PANTHER" id="PTHR21398:SF21">
    <property type="entry name" value="AGAP004005-PA"/>
    <property type="match status" value="1"/>
</dbReference>
<dbReference type="VEuPathDB" id="VectorBase:PPAI003143"/>
<dbReference type="EMBL" id="AJVK01026099">
    <property type="status" value="NOT_ANNOTATED_CDS"/>
    <property type="molecule type" value="Genomic_DNA"/>
</dbReference>
<evidence type="ECO:0000313" key="1">
    <source>
        <dbReference type="EnsemblMetazoa" id="PPAI003143-PA"/>
    </source>
</evidence>
<sequence>MYRLPSVLRMSAARQLAVRNYAKDAALRPFSGKSGLLAELLNIVFSPSSSNDKVSHHTDNEYFHAEKQGKQGAPCAEIFKNCPVSILDIFTAIPGSFNEIMKKN</sequence>
<dbReference type="VEuPathDB" id="VectorBase:PPAPM1_006052"/>
<dbReference type="Proteomes" id="UP000092462">
    <property type="component" value="Unassembled WGS sequence"/>
</dbReference>
<name>A0A1B0D6N4_PHLPP</name>
<reference evidence="1" key="1">
    <citation type="submission" date="2022-08" db="UniProtKB">
        <authorList>
            <consortium name="EnsemblMetazoa"/>
        </authorList>
    </citation>
    <scope>IDENTIFICATION</scope>
    <source>
        <strain evidence="1">Israel</strain>
    </source>
</reference>
<evidence type="ECO:0000313" key="2">
    <source>
        <dbReference type="Proteomes" id="UP000092462"/>
    </source>
</evidence>
<protein>
    <submittedName>
        <fullName evidence="1">Uncharacterized protein</fullName>
    </submittedName>
</protein>
<keyword evidence="2" id="KW-1185">Reference proteome</keyword>
<dbReference type="EnsemblMetazoa" id="PPAI003143-RA">
    <property type="protein sequence ID" value="PPAI003143-PA"/>
    <property type="gene ID" value="PPAI003143"/>
</dbReference>
<accession>A0A1B0D6N4</accession>
<proteinExistence type="predicted"/>
<dbReference type="SMART" id="SM00718">
    <property type="entry name" value="DM4_12"/>
    <property type="match status" value="1"/>
</dbReference>
<organism evidence="1 2">
    <name type="scientific">Phlebotomus papatasi</name>
    <name type="common">Sandfly</name>
    <dbReference type="NCBI Taxonomy" id="29031"/>
    <lineage>
        <taxon>Eukaryota</taxon>
        <taxon>Metazoa</taxon>
        <taxon>Ecdysozoa</taxon>
        <taxon>Arthropoda</taxon>
        <taxon>Hexapoda</taxon>
        <taxon>Insecta</taxon>
        <taxon>Pterygota</taxon>
        <taxon>Neoptera</taxon>
        <taxon>Endopterygota</taxon>
        <taxon>Diptera</taxon>
        <taxon>Nematocera</taxon>
        <taxon>Psychodoidea</taxon>
        <taxon>Psychodidae</taxon>
        <taxon>Phlebotomus</taxon>
        <taxon>Phlebotomus</taxon>
    </lineage>
</organism>